<keyword evidence="3" id="KW-1185">Reference proteome</keyword>
<dbReference type="Proteomes" id="UP001501175">
    <property type="component" value="Unassembled WGS sequence"/>
</dbReference>
<name>A0ABP8MKF6_9BACT</name>
<protein>
    <submittedName>
        <fullName evidence="2">Uncharacterized protein</fullName>
    </submittedName>
</protein>
<proteinExistence type="predicted"/>
<feature type="region of interest" description="Disordered" evidence="1">
    <location>
        <begin position="70"/>
        <end position="105"/>
    </location>
</feature>
<evidence type="ECO:0000313" key="2">
    <source>
        <dbReference type="EMBL" id="GAA4450429.1"/>
    </source>
</evidence>
<dbReference type="EMBL" id="BAABHD010000012">
    <property type="protein sequence ID" value="GAA4450429.1"/>
    <property type="molecule type" value="Genomic_DNA"/>
</dbReference>
<dbReference type="RefSeq" id="WP_345241413.1">
    <property type="nucleotide sequence ID" value="NZ_BAABHD010000012.1"/>
</dbReference>
<feature type="compositionally biased region" description="Basic and acidic residues" evidence="1">
    <location>
        <begin position="70"/>
        <end position="83"/>
    </location>
</feature>
<reference evidence="3" key="1">
    <citation type="journal article" date="2019" name="Int. J. Syst. Evol. Microbiol.">
        <title>The Global Catalogue of Microorganisms (GCM) 10K type strain sequencing project: providing services to taxonomists for standard genome sequencing and annotation.</title>
        <authorList>
            <consortium name="The Broad Institute Genomics Platform"/>
            <consortium name="The Broad Institute Genome Sequencing Center for Infectious Disease"/>
            <person name="Wu L."/>
            <person name="Ma J."/>
        </authorList>
    </citation>
    <scope>NUCLEOTIDE SEQUENCE [LARGE SCALE GENOMIC DNA]</scope>
    <source>
        <strain evidence="3">JCM 17927</strain>
    </source>
</reference>
<organism evidence="2 3">
    <name type="scientific">Nibrella saemangeumensis</name>
    <dbReference type="NCBI Taxonomy" id="1084526"/>
    <lineage>
        <taxon>Bacteria</taxon>
        <taxon>Pseudomonadati</taxon>
        <taxon>Bacteroidota</taxon>
        <taxon>Cytophagia</taxon>
        <taxon>Cytophagales</taxon>
        <taxon>Spirosomataceae</taxon>
        <taxon>Nibrella</taxon>
    </lineage>
</organism>
<feature type="compositionally biased region" description="Basic and acidic residues" evidence="1">
    <location>
        <begin position="93"/>
        <end position="105"/>
    </location>
</feature>
<accession>A0ABP8MKF6</accession>
<sequence length="105" mass="12387">MAHMFGYAPELPGIREQLKLKRQHVSHFKALLKAEIESWDVLDHRQQQENRLVNSRVAVVREERSLMMSRHLEEIESTEGQHDQKRRRMKQSQAKDKADSDNGLL</sequence>
<gene>
    <name evidence="2" type="ORF">GCM10023189_11050</name>
</gene>
<comment type="caution">
    <text evidence="2">The sequence shown here is derived from an EMBL/GenBank/DDBJ whole genome shotgun (WGS) entry which is preliminary data.</text>
</comment>
<evidence type="ECO:0000256" key="1">
    <source>
        <dbReference type="SAM" id="MobiDB-lite"/>
    </source>
</evidence>
<evidence type="ECO:0000313" key="3">
    <source>
        <dbReference type="Proteomes" id="UP001501175"/>
    </source>
</evidence>